<feature type="chain" id="PRO_5003247513" description="NemA protein" evidence="1">
    <location>
        <begin position="21"/>
        <end position="165"/>
    </location>
</feature>
<dbReference type="HOGENOM" id="CLU_1667528_0_0_4"/>
<evidence type="ECO:0008006" key="4">
    <source>
        <dbReference type="Google" id="ProtNLM"/>
    </source>
</evidence>
<gene>
    <name evidence="2" type="ORF">HMPREF9098_0441</name>
</gene>
<accession>F0EX61</accession>
<dbReference type="Proteomes" id="UP000004088">
    <property type="component" value="Unassembled WGS sequence"/>
</dbReference>
<dbReference type="AlphaFoldDB" id="F0EX61"/>
<comment type="caution">
    <text evidence="2">The sequence shown here is derived from an EMBL/GenBank/DDBJ whole genome shotgun (WGS) entry which is preliminary data.</text>
</comment>
<name>F0EX61_9NEIS</name>
<evidence type="ECO:0000313" key="3">
    <source>
        <dbReference type="Proteomes" id="UP000004088"/>
    </source>
</evidence>
<evidence type="ECO:0000313" key="2">
    <source>
        <dbReference type="EMBL" id="EGC18292.1"/>
    </source>
</evidence>
<keyword evidence="1" id="KW-0732">Signal</keyword>
<evidence type="ECO:0000256" key="1">
    <source>
        <dbReference type="SAM" id="SignalP"/>
    </source>
</evidence>
<reference evidence="2 3" key="1">
    <citation type="submission" date="2011-01" db="EMBL/GenBank/DDBJ databases">
        <authorList>
            <person name="Muzny D."/>
            <person name="Qin X."/>
            <person name="Deng J."/>
            <person name="Jiang H."/>
            <person name="Liu Y."/>
            <person name="Qu J."/>
            <person name="Song X.-Z."/>
            <person name="Zhang L."/>
            <person name="Thornton R."/>
            <person name="Coyle M."/>
            <person name="Francisco L."/>
            <person name="Jackson L."/>
            <person name="Javaid M."/>
            <person name="Korchina V."/>
            <person name="Kovar C."/>
            <person name="Mata R."/>
            <person name="Mathew T."/>
            <person name="Ngo R."/>
            <person name="Nguyen L."/>
            <person name="Nguyen N."/>
            <person name="Okwuonu G."/>
            <person name="Ongeri F."/>
            <person name="Pham C."/>
            <person name="Simmons D."/>
            <person name="Wilczek-Boney K."/>
            <person name="Hale W."/>
            <person name="Jakkamsetti A."/>
            <person name="Pham P."/>
            <person name="Ruth R."/>
            <person name="San Lucas F."/>
            <person name="Warren J."/>
            <person name="Zhang J."/>
            <person name="Zhao Z."/>
            <person name="Zhou C."/>
            <person name="Zhu D."/>
            <person name="Lee S."/>
            <person name="Bess C."/>
            <person name="Blankenburg K."/>
            <person name="Forbes L."/>
            <person name="Fu Q."/>
            <person name="Gubbala S."/>
            <person name="Hirani K."/>
            <person name="Jayaseelan J.C."/>
            <person name="Lara F."/>
            <person name="Munidasa M."/>
            <person name="Palculict T."/>
            <person name="Patil S."/>
            <person name="Pu L.-L."/>
            <person name="Saada N."/>
            <person name="Tang L."/>
            <person name="Weissenberger G."/>
            <person name="Zhu Y."/>
            <person name="Hemphill L."/>
            <person name="Shang Y."/>
            <person name="Youmans B."/>
            <person name="Ayvaz T."/>
            <person name="Ross M."/>
            <person name="Santibanez J."/>
            <person name="Aqrawi P."/>
            <person name="Gross S."/>
            <person name="Joshi V."/>
            <person name="Fowler G."/>
            <person name="Nazareth L."/>
            <person name="Reid J."/>
            <person name="Worley K."/>
            <person name="Petrosino J."/>
            <person name="Highlander S."/>
            <person name="Gibbs R."/>
        </authorList>
    </citation>
    <scope>NUCLEOTIDE SEQUENCE [LARGE SCALE GENOMIC DNA]</scope>
    <source>
        <strain evidence="2 3">ATCC 33394</strain>
    </source>
</reference>
<dbReference type="STRING" id="888741.HMPREF9098_0441"/>
<protein>
    <recommendedName>
        <fullName evidence="4">NemA protein</fullName>
    </recommendedName>
</protein>
<proteinExistence type="predicted"/>
<keyword evidence="3" id="KW-1185">Reference proteome</keyword>
<dbReference type="EMBL" id="AEWV01000006">
    <property type="protein sequence ID" value="EGC18292.1"/>
    <property type="molecule type" value="Genomic_DNA"/>
</dbReference>
<feature type="signal peptide" evidence="1">
    <location>
        <begin position="1"/>
        <end position="20"/>
    </location>
</feature>
<dbReference type="RefSeq" id="WP_003781472.1">
    <property type="nucleotide sequence ID" value="NZ_GL870929.1"/>
</dbReference>
<organism evidence="2 3">
    <name type="scientific">Kingella denitrificans ATCC 33394</name>
    <dbReference type="NCBI Taxonomy" id="888741"/>
    <lineage>
        <taxon>Bacteria</taxon>
        <taxon>Pseudomonadati</taxon>
        <taxon>Pseudomonadota</taxon>
        <taxon>Betaproteobacteria</taxon>
        <taxon>Neisseriales</taxon>
        <taxon>Neisseriaceae</taxon>
        <taxon>Kingella</taxon>
    </lineage>
</organism>
<sequence length="165" mass="17607">MNKISLIAVTAATLALGACANGTGQGVSLNLGLGGLIGSHLGIGTSVNIPLGGTAQKNPGDGENRGGLRVIEHQVITFFDAQGQTTNSAVKNGYYRELVAKQNDQTYVVQDFYGNGNKRTDPMTLAKDQLFEFRAHPHNGAYTVYAINGNIMQQQNFRNGKLIPK</sequence>
<dbReference type="PROSITE" id="PS51257">
    <property type="entry name" value="PROKAR_LIPOPROTEIN"/>
    <property type="match status" value="1"/>
</dbReference>